<organism evidence="1 2">
    <name type="scientific">Desulfotomaculum nigrificans (strain DSM 14880 / VKM B-2319 / CO-1-SRB)</name>
    <name type="common">Desulfotomaculum carboxydivorans</name>
    <dbReference type="NCBI Taxonomy" id="868595"/>
    <lineage>
        <taxon>Bacteria</taxon>
        <taxon>Bacillati</taxon>
        <taxon>Bacillota</taxon>
        <taxon>Clostridia</taxon>
        <taxon>Eubacteriales</taxon>
        <taxon>Desulfotomaculaceae</taxon>
        <taxon>Desulfotomaculum</taxon>
    </lineage>
</organism>
<dbReference type="RefSeq" id="WP_003544058.1">
    <property type="nucleotide sequence ID" value="NC_015565.1"/>
</dbReference>
<proteinExistence type="predicted"/>
<sequence length="145" mass="16172">MKQGILVKQAAMHPLSLVDSLAKNFVQEDFILANNYDNLDVLAFRMNNLSRLPAGLTRPVYTIFAGGDCAFIVAMKENSSLLKPVAAGAAEVKERDLKILKEVIFQGLLDLHPEQQDDFIITDDIKSALQSVDQGQYQYLFILNN</sequence>
<evidence type="ECO:0000313" key="1">
    <source>
        <dbReference type="EMBL" id="AEF94615.1"/>
    </source>
</evidence>
<accession>F6B7X8</accession>
<dbReference type="AlphaFoldDB" id="F6B7X8"/>
<gene>
    <name evidence="1" type="ordered locus">Desca_1768</name>
</gene>
<dbReference type="STRING" id="868595.Desca_1768"/>
<keyword evidence="2" id="KW-1185">Reference proteome</keyword>
<dbReference type="KEGG" id="dca:Desca_1768"/>
<name>F6B7X8_DESCC</name>
<evidence type="ECO:0000313" key="2">
    <source>
        <dbReference type="Proteomes" id="UP000009226"/>
    </source>
</evidence>
<dbReference type="EMBL" id="CP002736">
    <property type="protein sequence ID" value="AEF94615.1"/>
    <property type="molecule type" value="Genomic_DNA"/>
</dbReference>
<protein>
    <submittedName>
        <fullName evidence="1">Uncharacterized protein</fullName>
    </submittedName>
</protein>
<reference evidence="1" key="1">
    <citation type="submission" date="2011-05" db="EMBL/GenBank/DDBJ databases">
        <title>Complete sequence of Desulfotomaculum carboxydivorans CO-1-SRB.</title>
        <authorList>
            <consortium name="US DOE Joint Genome Institute"/>
            <person name="Lucas S."/>
            <person name="Han J."/>
            <person name="Lapidus A."/>
            <person name="Cheng J.-F."/>
            <person name="Goodwin L."/>
            <person name="Pitluck S."/>
            <person name="Peters L."/>
            <person name="Mikhailova N."/>
            <person name="Lu M."/>
            <person name="Han C."/>
            <person name="Tapia R."/>
            <person name="Land M."/>
            <person name="Hauser L."/>
            <person name="Kyrpides N."/>
            <person name="Ivanova N."/>
            <person name="Pagani I."/>
            <person name="Stams A."/>
            <person name="Plugge C."/>
            <person name="Muyzer G."/>
            <person name="Kuever J."/>
            <person name="Parshina S."/>
            <person name="Ivanova A."/>
            <person name="Nazina T."/>
            <person name="Woyke T."/>
        </authorList>
    </citation>
    <scope>NUCLEOTIDE SEQUENCE [LARGE SCALE GENOMIC DNA]</scope>
    <source>
        <strain evidence="1">CO-1-SRB</strain>
    </source>
</reference>
<dbReference type="Proteomes" id="UP000009226">
    <property type="component" value="Chromosome"/>
</dbReference>
<dbReference type="HOGENOM" id="CLU_1812701_0_0_9"/>